<name>A0ABN7VUJ8_GIGMA</name>
<dbReference type="Proteomes" id="UP000789901">
    <property type="component" value="Unassembled WGS sequence"/>
</dbReference>
<evidence type="ECO:0000313" key="1">
    <source>
        <dbReference type="EMBL" id="CAG8799807.1"/>
    </source>
</evidence>
<sequence length="134" mass="15759">SKSQRMRAQDLLCVFENLVKKYKEIGLKFCKTKETQRWQHASTQEAARQLTFYFPYFIELTNLHSLRVYSLCERHYNQLIVSNNLYNLLQGSTKVRNRTQSDDNQNDLTDSNIVLSAAFSEAINYLYLSFISTQ</sequence>
<dbReference type="EMBL" id="CAJVQB010022519">
    <property type="protein sequence ID" value="CAG8799807.1"/>
    <property type="molecule type" value="Genomic_DNA"/>
</dbReference>
<reference evidence="1 2" key="1">
    <citation type="submission" date="2021-06" db="EMBL/GenBank/DDBJ databases">
        <authorList>
            <person name="Kallberg Y."/>
            <person name="Tangrot J."/>
            <person name="Rosling A."/>
        </authorList>
    </citation>
    <scope>NUCLEOTIDE SEQUENCE [LARGE SCALE GENOMIC DNA]</scope>
    <source>
        <strain evidence="1 2">120-4 pot B 10/14</strain>
    </source>
</reference>
<accession>A0ABN7VUJ8</accession>
<proteinExistence type="predicted"/>
<protein>
    <submittedName>
        <fullName evidence="1">7149_t:CDS:1</fullName>
    </submittedName>
</protein>
<feature type="non-terminal residue" evidence="1">
    <location>
        <position position="1"/>
    </location>
</feature>
<keyword evidence="2" id="KW-1185">Reference proteome</keyword>
<comment type="caution">
    <text evidence="1">The sequence shown here is derived from an EMBL/GenBank/DDBJ whole genome shotgun (WGS) entry which is preliminary data.</text>
</comment>
<gene>
    <name evidence="1" type="ORF">GMARGA_LOCUS22856</name>
</gene>
<organism evidence="1 2">
    <name type="scientific">Gigaspora margarita</name>
    <dbReference type="NCBI Taxonomy" id="4874"/>
    <lineage>
        <taxon>Eukaryota</taxon>
        <taxon>Fungi</taxon>
        <taxon>Fungi incertae sedis</taxon>
        <taxon>Mucoromycota</taxon>
        <taxon>Glomeromycotina</taxon>
        <taxon>Glomeromycetes</taxon>
        <taxon>Diversisporales</taxon>
        <taxon>Gigasporaceae</taxon>
        <taxon>Gigaspora</taxon>
    </lineage>
</organism>
<evidence type="ECO:0000313" key="2">
    <source>
        <dbReference type="Proteomes" id="UP000789901"/>
    </source>
</evidence>